<sequence length="206" mass="21966">MAGAASSVWKRSPKTLPPHLPRPHPRVDWNDPMNRMHRLLAPIGVLAALTACVSAPPAPPPTPVDPTTPTQRLLLIEREAGADDTELSVQPLRDPQVDDLRETAKSKRQAGDLAGAAAALDQALGLVSGDPAILQERAEVSVLQADWPAAERLAKQAIDLGSKTGPLCRRHWATIEQSRLARGEKENAASAKAQIAGCTVAGVKRY</sequence>
<evidence type="ECO:0000313" key="3">
    <source>
        <dbReference type="Proteomes" id="UP000000576"/>
    </source>
</evidence>
<dbReference type="InterPro" id="IPR011990">
    <property type="entry name" value="TPR-like_helical_dom_sf"/>
</dbReference>
<name>A0AAI7ZH62_XANAC</name>
<dbReference type="AlphaFoldDB" id="A0AAI7ZH62"/>
<evidence type="ECO:0008006" key="4">
    <source>
        <dbReference type="Google" id="ProtNLM"/>
    </source>
</evidence>
<feature type="region of interest" description="Disordered" evidence="1">
    <location>
        <begin position="1"/>
        <end position="29"/>
    </location>
</feature>
<evidence type="ECO:0000313" key="2">
    <source>
        <dbReference type="EMBL" id="AAM37953.1"/>
    </source>
</evidence>
<dbReference type="SUPFAM" id="SSF48452">
    <property type="entry name" value="TPR-like"/>
    <property type="match status" value="1"/>
</dbReference>
<dbReference type="Gene3D" id="1.25.40.10">
    <property type="entry name" value="Tetratricopeptide repeat domain"/>
    <property type="match status" value="1"/>
</dbReference>
<dbReference type="KEGG" id="xac:XAC3108"/>
<dbReference type="Proteomes" id="UP000000576">
    <property type="component" value="Chromosome"/>
</dbReference>
<organism evidence="2 3">
    <name type="scientific">Xanthomonas axonopodis pv. citri (strain 306)</name>
    <dbReference type="NCBI Taxonomy" id="190486"/>
    <lineage>
        <taxon>Bacteria</taxon>
        <taxon>Pseudomonadati</taxon>
        <taxon>Pseudomonadota</taxon>
        <taxon>Gammaproteobacteria</taxon>
        <taxon>Lysobacterales</taxon>
        <taxon>Lysobacteraceae</taxon>
        <taxon>Xanthomonas</taxon>
    </lineage>
</organism>
<protein>
    <recommendedName>
        <fullName evidence="4">Secreted protein</fullName>
    </recommendedName>
</protein>
<evidence type="ECO:0000256" key="1">
    <source>
        <dbReference type="SAM" id="MobiDB-lite"/>
    </source>
</evidence>
<dbReference type="EMBL" id="AE008923">
    <property type="protein sequence ID" value="AAM37953.1"/>
    <property type="molecule type" value="Genomic_DNA"/>
</dbReference>
<reference evidence="2 3" key="1">
    <citation type="journal article" date="2002" name="Nature">
        <title>Comparison of the genomes of two Xanthomonas pathogens with differing host specificities.</title>
        <authorList>
            <person name="da Silva A.C."/>
            <person name="Ferro J.A."/>
            <person name="Reinach F.C."/>
            <person name="Farah C.S."/>
            <person name="Furlan L.R."/>
            <person name="Quaggio R.B."/>
            <person name="Monteiro-Vitorello C.B."/>
            <person name="Van Sluys M.A."/>
            <person name="Almeida N.F."/>
            <person name="Alves L.M."/>
            <person name="do Amaral A.M."/>
            <person name="Bertolini M.C."/>
            <person name="Camargo L.E."/>
            <person name="Camarotte G."/>
            <person name="Cannavan F."/>
            <person name="Cardozo J."/>
            <person name="Chambergo F."/>
            <person name="Ciapina L.P."/>
            <person name="Cicarelli R.M."/>
            <person name="Coutinho L.L."/>
            <person name="Cursino-Santos J.R."/>
            <person name="El-Dorry H."/>
            <person name="Faria J.B."/>
            <person name="Ferreira A.J."/>
            <person name="Ferreira R.C."/>
            <person name="Ferro M.I."/>
            <person name="Formighieri E.F."/>
            <person name="Franco M.C."/>
            <person name="Greggio C.C."/>
            <person name="Gruber A."/>
            <person name="Katsuyama A.M."/>
            <person name="Kishi L.T."/>
            <person name="Leite R.P."/>
            <person name="Lemos E.G."/>
            <person name="Lemos M.V."/>
            <person name="Locali E.C."/>
            <person name="Machado M.A."/>
            <person name="Madeira A.M."/>
            <person name="Martinez-Rossi N.M."/>
            <person name="Martins E.C."/>
            <person name="Meidanis J."/>
            <person name="Menck C.F."/>
            <person name="Miyaki C.Y."/>
            <person name="Moon D.H."/>
            <person name="Moreira L.M."/>
            <person name="Novo M.T."/>
            <person name="Okura V.K."/>
            <person name="Oliveira M.C."/>
            <person name="Oliveira V.R."/>
            <person name="Pereira H.A."/>
            <person name="Rossi A."/>
            <person name="Sena J.A."/>
            <person name="Silva C."/>
            <person name="de Souza R.F."/>
            <person name="Spinola L.A."/>
            <person name="Takita M.A."/>
            <person name="Tamura R.E."/>
            <person name="Teixeira E.C."/>
            <person name="Tezza R.I."/>
            <person name="Trindade dos Santos M."/>
            <person name="Truffi D."/>
            <person name="Tsai S.M."/>
            <person name="White F.F."/>
            <person name="Setubal J.C."/>
            <person name="Kitajima J.P."/>
        </authorList>
    </citation>
    <scope>NUCLEOTIDE SEQUENCE [LARGE SCALE GENOMIC DNA]</scope>
    <source>
        <strain evidence="2 3">306</strain>
    </source>
</reference>
<proteinExistence type="predicted"/>
<accession>A0AAI7ZH62</accession>
<gene>
    <name evidence="2" type="ordered locus">XAC3108</name>
</gene>